<organism evidence="1 3">
    <name type="scientific">Rhizophagus clarus</name>
    <dbReference type="NCBI Taxonomy" id="94130"/>
    <lineage>
        <taxon>Eukaryota</taxon>
        <taxon>Fungi</taxon>
        <taxon>Fungi incertae sedis</taxon>
        <taxon>Mucoromycota</taxon>
        <taxon>Glomeromycotina</taxon>
        <taxon>Glomeromycetes</taxon>
        <taxon>Glomerales</taxon>
        <taxon>Glomeraceae</taxon>
        <taxon>Rhizophagus</taxon>
    </lineage>
</organism>
<reference evidence="1 3" key="1">
    <citation type="submission" date="2017-11" db="EMBL/GenBank/DDBJ databases">
        <title>The genome of Rhizophagus clarus HR1 reveals common genetic basis of auxotrophy among arbuscular mycorrhizal fungi.</title>
        <authorList>
            <person name="Kobayashi Y."/>
        </authorList>
    </citation>
    <scope>NUCLEOTIDE SEQUENCE [LARGE SCALE GENOMIC DNA]</scope>
    <source>
        <strain evidence="1 3">HR1</strain>
    </source>
</reference>
<proteinExistence type="predicted"/>
<reference evidence="2" key="2">
    <citation type="submission" date="2019-10" db="EMBL/GenBank/DDBJ databases">
        <title>Conservation and host-specific expression of non-tandemly repeated heterogenous ribosome RNA gene in arbuscular mycorrhizal fungi.</title>
        <authorList>
            <person name="Maeda T."/>
            <person name="Kobayashi Y."/>
            <person name="Nakagawa T."/>
            <person name="Ezawa T."/>
            <person name="Yamaguchi K."/>
            <person name="Bino T."/>
            <person name="Nishimoto Y."/>
            <person name="Shigenobu S."/>
            <person name="Kawaguchi M."/>
        </authorList>
    </citation>
    <scope>NUCLEOTIDE SEQUENCE</scope>
    <source>
        <strain evidence="2">HR1</strain>
    </source>
</reference>
<dbReference type="EMBL" id="BLAL01000252">
    <property type="protein sequence ID" value="GES96728.1"/>
    <property type="molecule type" value="Genomic_DNA"/>
</dbReference>
<sequence>MLDSLTILSQAEAFKDYTNISLQQLYNKQYIKQRNILVYNRTYEDVEFIHKCKIKNIYDIEKLSIIFTFADNKEILMSFKSLTELELYIFKSNDCFKNIKQVTGNVYD</sequence>
<evidence type="ECO:0000313" key="2">
    <source>
        <dbReference type="EMBL" id="GES96728.1"/>
    </source>
</evidence>
<dbReference type="AlphaFoldDB" id="A0A2Z6RUG2"/>
<keyword evidence="3" id="KW-1185">Reference proteome</keyword>
<dbReference type="OrthoDB" id="5424209at2759"/>
<protein>
    <submittedName>
        <fullName evidence="1">Uncharacterized protein</fullName>
    </submittedName>
</protein>
<evidence type="ECO:0000313" key="1">
    <source>
        <dbReference type="EMBL" id="GBC05881.1"/>
    </source>
</evidence>
<gene>
    <name evidence="2" type="ORF">RCL2_002334700</name>
    <name evidence="1" type="ORF">RclHR1_06490016</name>
</gene>
<dbReference type="Proteomes" id="UP000247702">
    <property type="component" value="Unassembled WGS sequence"/>
</dbReference>
<dbReference type="EMBL" id="BEXD01004036">
    <property type="protein sequence ID" value="GBC05881.1"/>
    <property type="molecule type" value="Genomic_DNA"/>
</dbReference>
<name>A0A2Z6RUG2_9GLOM</name>
<dbReference type="Proteomes" id="UP000615446">
    <property type="component" value="Unassembled WGS sequence"/>
</dbReference>
<accession>A0A2Z6RUG2</accession>
<evidence type="ECO:0000313" key="3">
    <source>
        <dbReference type="Proteomes" id="UP000247702"/>
    </source>
</evidence>
<comment type="caution">
    <text evidence="1">The sequence shown here is derived from an EMBL/GenBank/DDBJ whole genome shotgun (WGS) entry which is preliminary data.</text>
</comment>